<feature type="compositionally biased region" description="Basic and acidic residues" evidence="2">
    <location>
        <begin position="153"/>
        <end position="182"/>
    </location>
</feature>
<dbReference type="SMART" id="SM00595">
    <property type="entry name" value="MADF"/>
    <property type="match status" value="1"/>
</dbReference>
<reference evidence="5 6" key="1">
    <citation type="submission" date="2024-06" db="EMBL/GenBank/DDBJ databases">
        <title>A chromosome-level genome assembly of beet webworm, Loxostege sticticalis.</title>
        <authorList>
            <person name="Zhang Y."/>
        </authorList>
    </citation>
    <scope>NUCLEOTIDE SEQUENCE [LARGE SCALE GENOMIC DNA]</scope>
    <source>
        <strain evidence="5">AQ026</strain>
        <tissue evidence="5">Whole body</tissue>
    </source>
</reference>
<dbReference type="EMBL" id="JBEUOH010000029">
    <property type="protein sequence ID" value="KAL0858760.1"/>
    <property type="molecule type" value="Genomic_DNA"/>
</dbReference>
<comment type="caution">
    <text evidence="5">The sequence shown here is derived from an EMBL/GenBank/DDBJ whole genome shotgun (WGS) entry which is preliminary data.</text>
</comment>
<dbReference type="PROSITE" id="PS51031">
    <property type="entry name" value="BESS"/>
    <property type="match status" value="1"/>
</dbReference>
<feature type="region of interest" description="Disordered" evidence="2">
    <location>
        <begin position="123"/>
        <end position="182"/>
    </location>
</feature>
<dbReference type="PANTHER" id="PTHR12243:SF64">
    <property type="entry name" value="DORSAL INTERACTING PROTEIN 3-RELATED"/>
    <property type="match status" value="1"/>
</dbReference>
<evidence type="ECO:0000256" key="1">
    <source>
        <dbReference type="PROSITE-ProRule" id="PRU00371"/>
    </source>
</evidence>
<protein>
    <recommendedName>
        <fullName evidence="7">MADF domain-containing protein</fullName>
    </recommendedName>
</protein>
<organism evidence="5 6">
    <name type="scientific">Loxostege sticticalis</name>
    <name type="common">Beet webworm moth</name>
    <dbReference type="NCBI Taxonomy" id="481309"/>
    <lineage>
        <taxon>Eukaryota</taxon>
        <taxon>Metazoa</taxon>
        <taxon>Ecdysozoa</taxon>
        <taxon>Arthropoda</taxon>
        <taxon>Hexapoda</taxon>
        <taxon>Insecta</taxon>
        <taxon>Pterygota</taxon>
        <taxon>Neoptera</taxon>
        <taxon>Endopterygota</taxon>
        <taxon>Lepidoptera</taxon>
        <taxon>Glossata</taxon>
        <taxon>Ditrysia</taxon>
        <taxon>Pyraloidea</taxon>
        <taxon>Crambidae</taxon>
        <taxon>Pyraustinae</taxon>
        <taxon>Loxostege</taxon>
    </lineage>
</organism>
<feature type="compositionally biased region" description="Acidic residues" evidence="2">
    <location>
        <begin position="127"/>
        <end position="142"/>
    </location>
</feature>
<evidence type="ECO:0000256" key="2">
    <source>
        <dbReference type="SAM" id="MobiDB-lite"/>
    </source>
</evidence>
<comment type="subcellular location">
    <subcellularLocation>
        <location evidence="1">Nucleus</location>
    </subcellularLocation>
</comment>
<evidence type="ECO:0000259" key="4">
    <source>
        <dbReference type="PROSITE" id="PS51031"/>
    </source>
</evidence>
<dbReference type="Pfam" id="PF10545">
    <property type="entry name" value="MADF_DNA_bdg"/>
    <property type="match status" value="1"/>
</dbReference>
<name>A0ABR3H1S3_LOXSC</name>
<dbReference type="PROSITE" id="PS51029">
    <property type="entry name" value="MADF"/>
    <property type="match status" value="1"/>
</dbReference>
<evidence type="ECO:0000313" key="5">
    <source>
        <dbReference type="EMBL" id="KAL0858760.1"/>
    </source>
</evidence>
<feature type="domain" description="BESS" evidence="4">
    <location>
        <begin position="215"/>
        <end position="254"/>
    </location>
</feature>
<evidence type="ECO:0000313" key="6">
    <source>
        <dbReference type="Proteomes" id="UP001549920"/>
    </source>
</evidence>
<accession>A0ABR3H1S3</accession>
<dbReference type="PANTHER" id="PTHR12243">
    <property type="entry name" value="MADF DOMAIN TRANSCRIPTION FACTOR"/>
    <property type="match status" value="1"/>
</dbReference>
<proteinExistence type="predicted"/>
<dbReference type="InterPro" id="IPR039353">
    <property type="entry name" value="TF_Adf1"/>
</dbReference>
<gene>
    <name evidence="5" type="ORF">ABMA27_011233</name>
</gene>
<feature type="domain" description="MADF" evidence="3">
    <location>
        <begin position="18"/>
        <end position="120"/>
    </location>
</feature>
<sequence length="257" mass="30629">MDVHFVCDMDKILINIETLLALIKERPVIWDKTLEIYKSKPLRETAWQEICQMLNGDYEEMDENQRQQFGKLVLKKWTQMRDSWSKDFKRRKRQKKSGCLVTKRPYRYYKQLSFLKKVIDTGHDSEESSDEEDTDNESEEDNILLKIHSQSKRKTEVTEQRNDTSAGDRDANTLEETRDTKNEEMVLKRKKIVVFDKMIKLLDDANDRKRQKSEENQHLHFFKSLLPITSTLNPDETLQFQGGVIKLLQDIKRQRNL</sequence>
<evidence type="ECO:0000259" key="3">
    <source>
        <dbReference type="PROSITE" id="PS51029"/>
    </source>
</evidence>
<dbReference type="Proteomes" id="UP001549920">
    <property type="component" value="Unassembled WGS sequence"/>
</dbReference>
<keyword evidence="1" id="KW-0539">Nucleus</keyword>
<dbReference type="InterPro" id="IPR004210">
    <property type="entry name" value="BESS_motif"/>
</dbReference>
<evidence type="ECO:0008006" key="7">
    <source>
        <dbReference type="Google" id="ProtNLM"/>
    </source>
</evidence>
<keyword evidence="6" id="KW-1185">Reference proteome</keyword>
<dbReference type="InterPro" id="IPR006578">
    <property type="entry name" value="MADF-dom"/>
</dbReference>